<dbReference type="Pfam" id="PF07681">
    <property type="entry name" value="DoxX"/>
    <property type="match status" value="1"/>
</dbReference>
<keyword evidence="6 7" id="KW-0472">Membrane</keyword>
<evidence type="ECO:0000313" key="9">
    <source>
        <dbReference type="Proteomes" id="UP000231235"/>
    </source>
</evidence>
<feature type="transmembrane region" description="Helical" evidence="7">
    <location>
        <begin position="57"/>
        <end position="81"/>
    </location>
</feature>
<comment type="similarity">
    <text evidence="2">Belongs to the DoxX family.</text>
</comment>
<protein>
    <submittedName>
        <fullName evidence="8">DoxX family protein</fullName>
    </submittedName>
</protein>
<organism evidence="8 9">
    <name type="scientific">Candidatus Kuenenbacteria bacterium CG23_combo_of_CG06-09_8_20_14_all_39_39</name>
    <dbReference type="NCBI Taxonomy" id="1974623"/>
    <lineage>
        <taxon>Bacteria</taxon>
        <taxon>Candidatus Kueneniibacteriota</taxon>
    </lineage>
</organism>
<dbReference type="AlphaFoldDB" id="A0A2G9Z6J9"/>
<dbReference type="InterPro" id="IPR032808">
    <property type="entry name" value="DoxX"/>
</dbReference>
<evidence type="ECO:0000256" key="7">
    <source>
        <dbReference type="SAM" id="Phobius"/>
    </source>
</evidence>
<evidence type="ECO:0000256" key="2">
    <source>
        <dbReference type="ARBA" id="ARBA00006679"/>
    </source>
</evidence>
<accession>A0A2G9Z6J9</accession>
<dbReference type="PANTHER" id="PTHR33452:SF1">
    <property type="entry name" value="INNER MEMBRANE PROTEIN YPHA-RELATED"/>
    <property type="match status" value="1"/>
</dbReference>
<comment type="subcellular location">
    <subcellularLocation>
        <location evidence="1">Cell membrane</location>
        <topology evidence="1">Multi-pass membrane protein</topology>
    </subcellularLocation>
</comment>
<dbReference type="EMBL" id="PCRX01000052">
    <property type="protein sequence ID" value="PIP28783.1"/>
    <property type="molecule type" value="Genomic_DNA"/>
</dbReference>
<sequence>MAKKNAQKYYADIGLLILRLGLGAMFIVHGWPKISGGAPLWPELGEAVSFCGIKFGFMFWGFMAACSEFFGGIFIALGIVFRPFCF</sequence>
<evidence type="ECO:0000256" key="4">
    <source>
        <dbReference type="ARBA" id="ARBA00022692"/>
    </source>
</evidence>
<keyword evidence="5 7" id="KW-1133">Transmembrane helix</keyword>
<comment type="caution">
    <text evidence="8">The sequence shown here is derived from an EMBL/GenBank/DDBJ whole genome shotgun (WGS) entry which is preliminary data.</text>
</comment>
<dbReference type="PANTHER" id="PTHR33452">
    <property type="entry name" value="OXIDOREDUCTASE CATD-RELATED"/>
    <property type="match status" value="1"/>
</dbReference>
<evidence type="ECO:0000256" key="5">
    <source>
        <dbReference type="ARBA" id="ARBA00022989"/>
    </source>
</evidence>
<gene>
    <name evidence="8" type="ORF">COX28_02905</name>
</gene>
<dbReference type="InterPro" id="IPR051907">
    <property type="entry name" value="DoxX-like_oxidoreductase"/>
</dbReference>
<reference evidence="8 9" key="1">
    <citation type="submission" date="2017-09" db="EMBL/GenBank/DDBJ databases">
        <title>Depth-based differentiation of microbial function through sediment-hosted aquifers and enrichment of novel symbionts in the deep terrestrial subsurface.</title>
        <authorList>
            <person name="Probst A.J."/>
            <person name="Ladd B."/>
            <person name="Jarett J.K."/>
            <person name="Geller-Mcgrath D.E."/>
            <person name="Sieber C.M."/>
            <person name="Emerson J.B."/>
            <person name="Anantharaman K."/>
            <person name="Thomas B.C."/>
            <person name="Malmstrom R."/>
            <person name="Stieglmeier M."/>
            <person name="Klingl A."/>
            <person name="Woyke T."/>
            <person name="Ryan C.M."/>
            <person name="Banfield J.F."/>
        </authorList>
    </citation>
    <scope>NUCLEOTIDE SEQUENCE [LARGE SCALE GENOMIC DNA]</scope>
    <source>
        <strain evidence="8">CG23_combo_of_CG06-09_8_20_14_all_39_39</strain>
    </source>
</reference>
<keyword evidence="4 7" id="KW-0812">Transmembrane</keyword>
<name>A0A2G9Z6J9_9BACT</name>
<evidence type="ECO:0000256" key="1">
    <source>
        <dbReference type="ARBA" id="ARBA00004651"/>
    </source>
</evidence>
<evidence type="ECO:0000313" key="8">
    <source>
        <dbReference type="EMBL" id="PIP28783.1"/>
    </source>
</evidence>
<dbReference type="Proteomes" id="UP000231235">
    <property type="component" value="Unassembled WGS sequence"/>
</dbReference>
<feature type="transmembrane region" description="Helical" evidence="7">
    <location>
        <begin position="9"/>
        <end position="31"/>
    </location>
</feature>
<keyword evidence="3" id="KW-1003">Cell membrane</keyword>
<evidence type="ECO:0000256" key="3">
    <source>
        <dbReference type="ARBA" id="ARBA00022475"/>
    </source>
</evidence>
<evidence type="ECO:0000256" key="6">
    <source>
        <dbReference type="ARBA" id="ARBA00023136"/>
    </source>
</evidence>
<proteinExistence type="inferred from homology"/>
<feature type="non-terminal residue" evidence="8">
    <location>
        <position position="86"/>
    </location>
</feature>
<dbReference type="GO" id="GO:0005886">
    <property type="term" value="C:plasma membrane"/>
    <property type="evidence" value="ECO:0007669"/>
    <property type="project" value="UniProtKB-SubCell"/>
</dbReference>